<protein>
    <submittedName>
        <fullName evidence="9">Fur family transcriptional regulator</fullName>
    </submittedName>
</protein>
<comment type="cofactor">
    <cofactor evidence="8">
        <name>Mn(2+)</name>
        <dbReference type="ChEBI" id="CHEBI:29035"/>
    </cofactor>
    <cofactor evidence="8">
        <name>Fe(2+)</name>
        <dbReference type="ChEBI" id="CHEBI:29033"/>
    </cofactor>
    <text evidence="8">Binds 1 Mn(2+) or Fe(2+) ion per subunit.</text>
</comment>
<accession>A0A918NKK2</accession>
<dbReference type="AlphaFoldDB" id="A0A918NKK2"/>
<sequence length="162" mass="18440">MTETHLHEHPLLDLPARIEQARRIVEGTGERFTPLRAHVLELIIEDGKAVKAYDLLDRLKPDVGSPKPPTVYRALDFLSRHGLIHRVEALNAFIACDHNHLHDHDHDHGGGSHRHLAEFFICEKCHDVEERHAHDHTACKPDGFKITRSVVEHYGTCTRCAP</sequence>
<evidence type="ECO:0000313" key="9">
    <source>
        <dbReference type="EMBL" id="GGX75538.1"/>
    </source>
</evidence>
<evidence type="ECO:0000256" key="7">
    <source>
        <dbReference type="PIRSR" id="PIRSR602481-1"/>
    </source>
</evidence>
<dbReference type="PANTHER" id="PTHR33202">
    <property type="entry name" value="ZINC UPTAKE REGULATION PROTEIN"/>
    <property type="match status" value="1"/>
</dbReference>
<keyword evidence="10" id="KW-1185">Reference proteome</keyword>
<feature type="binding site" evidence="7">
    <location>
        <position position="157"/>
    </location>
    <ligand>
        <name>Zn(2+)</name>
        <dbReference type="ChEBI" id="CHEBI:29105"/>
    </ligand>
</feature>
<dbReference type="InterPro" id="IPR036390">
    <property type="entry name" value="WH_DNA-bd_sf"/>
</dbReference>
<keyword evidence="4" id="KW-0805">Transcription regulation</keyword>
<evidence type="ECO:0000256" key="6">
    <source>
        <dbReference type="ARBA" id="ARBA00023163"/>
    </source>
</evidence>
<dbReference type="Gene3D" id="3.30.1490.190">
    <property type="match status" value="1"/>
</dbReference>
<dbReference type="GO" id="GO:1900376">
    <property type="term" value="P:regulation of secondary metabolite biosynthetic process"/>
    <property type="evidence" value="ECO:0007669"/>
    <property type="project" value="TreeGrafter"/>
</dbReference>
<dbReference type="Proteomes" id="UP000600865">
    <property type="component" value="Unassembled WGS sequence"/>
</dbReference>
<evidence type="ECO:0000256" key="2">
    <source>
        <dbReference type="ARBA" id="ARBA00022491"/>
    </source>
</evidence>
<evidence type="ECO:0000256" key="3">
    <source>
        <dbReference type="ARBA" id="ARBA00022833"/>
    </source>
</evidence>
<dbReference type="EMBL" id="BMYV01000003">
    <property type="protein sequence ID" value="GGX75538.1"/>
    <property type="molecule type" value="Genomic_DNA"/>
</dbReference>
<reference evidence="9 10" key="1">
    <citation type="journal article" date="2014" name="Int. J. Syst. Evol. Microbiol.">
        <title>Complete genome sequence of Corynebacterium casei LMG S-19264T (=DSM 44701T), isolated from a smear-ripened cheese.</title>
        <authorList>
            <consortium name="US DOE Joint Genome Institute (JGI-PGF)"/>
            <person name="Walter F."/>
            <person name="Albersmeier A."/>
            <person name="Kalinowski J."/>
            <person name="Ruckert C."/>
        </authorList>
    </citation>
    <scope>NUCLEOTIDE SEQUENCE [LARGE SCALE GENOMIC DNA]</scope>
    <source>
        <strain evidence="9 10">KCTC 23968</strain>
    </source>
</reference>
<dbReference type="InterPro" id="IPR002481">
    <property type="entry name" value="FUR"/>
</dbReference>
<dbReference type="GO" id="GO:0008270">
    <property type="term" value="F:zinc ion binding"/>
    <property type="evidence" value="ECO:0007669"/>
    <property type="project" value="TreeGrafter"/>
</dbReference>
<keyword evidence="5" id="KW-0238">DNA-binding</keyword>
<comment type="cofactor">
    <cofactor evidence="7">
        <name>Zn(2+)</name>
        <dbReference type="ChEBI" id="CHEBI:29105"/>
    </cofactor>
    <text evidence="7">Binds 1 zinc ion per subunit.</text>
</comment>
<gene>
    <name evidence="9" type="ORF">GCM10011309_27230</name>
</gene>
<comment type="caution">
    <text evidence="9">The sequence shown here is derived from an EMBL/GenBank/DDBJ whole genome shotgun (WGS) entry which is preliminary data.</text>
</comment>
<feature type="binding site" evidence="7">
    <location>
        <position position="160"/>
    </location>
    <ligand>
        <name>Zn(2+)</name>
        <dbReference type="ChEBI" id="CHEBI:29105"/>
    </ligand>
</feature>
<keyword evidence="8" id="KW-0408">Iron</keyword>
<organism evidence="9 10">
    <name type="scientific">Litorimonas cladophorae</name>
    <dbReference type="NCBI Taxonomy" id="1220491"/>
    <lineage>
        <taxon>Bacteria</taxon>
        <taxon>Pseudomonadati</taxon>
        <taxon>Pseudomonadota</taxon>
        <taxon>Alphaproteobacteria</taxon>
        <taxon>Maricaulales</taxon>
        <taxon>Robiginitomaculaceae</taxon>
    </lineage>
</organism>
<feature type="binding site" evidence="7">
    <location>
        <position position="125"/>
    </location>
    <ligand>
        <name>Zn(2+)</name>
        <dbReference type="ChEBI" id="CHEBI:29105"/>
    </ligand>
</feature>
<dbReference type="GO" id="GO:0005829">
    <property type="term" value="C:cytosol"/>
    <property type="evidence" value="ECO:0007669"/>
    <property type="project" value="TreeGrafter"/>
</dbReference>
<dbReference type="RefSeq" id="WP_189587096.1">
    <property type="nucleotide sequence ID" value="NZ_BMYV01000003.1"/>
</dbReference>
<dbReference type="GO" id="GO:0000976">
    <property type="term" value="F:transcription cis-regulatory region binding"/>
    <property type="evidence" value="ECO:0007669"/>
    <property type="project" value="TreeGrafter"/>
</dbReference>
<comment type="similarity">
    <text evidence="1">Belongs to the Fur family.</text>
</comment>
<keyword evidence="2" id="KW-0678">Repressor</keyword>
<feature type="binding site" evidence="7">
    <location>
        <position position="122"/>
    </location>
    <ligand>
        <name>Zn(2+)</name>
        <dbReference type="ChEBI" id="CHEBI:29105"/>
    </ligand>
</feature>
<dbReference type="InterPro" id="IPR036388">
    <property type="entry name" value="WH-like_DNA-bd_sf"/>
</dbReference>
<dbReference type="SUPFAM" id="SSF46785">
    <property type="entry name" value="Winged helix' DNA-binding domain"/>
    <property type="match status" value="1"/>
</dbReference>
<evidence type="ECO:0000256" key="8">
    <source>
        <dbReference type="PIRSR" id="PIRSR602481-2"/>
    </source>
</evidence>
<evidence type="ECO:0000256" key="5">
    <source>
        <dbReference type="ARBA" id="ARBA00023125"/>
    </source>
</evidence>
<keyword evidence="7" id="KW-0479">Metal-binding</keyword>
<dbReference type="Gene3D" id="1.10.10.10">
    <property type="entry name" value="Winged helix-like DNA-binding domain superfamily/Winged helix DNA-binding domain"/>
    <property type="match status" value="1"/>
</dbReference>
<dbReference type="PANTHER" id="PTHR33202:SF6">
    <property type="entry name" value="ZINC UPTAKE REGULATION PROTEIN"/>
    <property type="match status" value="1"/>
</dbReference>
<dbReference type="GO" id="GO:0003700">
    <property type="term" value="F:DNA-binding transcription factor activity"/>
    <property type="evidence" value="ECO:0007669"/>
    <property type="project" value="InterPro"/>
</dbReference>
<evidence type="ECO:0000313" key="10">
    <source>
        <dbReference type="Proteomes" id="UP000600865"/>
    </source>
</evidence>
<feature type="binding site" evidence="8">
    <location>
        <position position="105"/>
    </location>
    <ligand>
        <name>Fe cation</name>
        <dbReference type="ChEBI" id="CHEBI:24875"/>
    </ligand>
</feature>
<dbReference type="Pfam" id="PF01475">
    <property type="entry name" value="FUR"/>
    <property type="match status" value="1"/>
</dbReference>
<evidence type="ECO:0000256" key="1">
    <source>
        <dbReference type="ARBA" id="ARBA00007957"/>
    </source>
</evidence>
<proteinExistence type="inferred from homology"/>
<name>A0A918NKK2_9PROT</name>
<dbReference type="InterPro" id="IPR043135">
    <property type="entry name" value="Fur_C"/>
</dbReference>
<evidence type="ECO:0000256" key="4">
    <source>
        <dbReference type="ARBA" id="ARBA00023015"/>
    </source>
</evidence>
<dbReference type="GO" id="GO:0045892">
    <property type="term" value="P:negative regulation of DNA-templated transcription"/>
    <property type="evidence" value="ECO:0007669"/>
    <property type="project" value="TreeGrafter"/>
</dbReference>
<keyword evidence="3 7" id="KW-0862">Zinc</keyword>
<keyword evidence="6" id="KW-0804">Transcription</keyword>